<dbReference type="InterPro" id="IPR006860">
    <property type="entry name" value="FecR"/>
</dbReference>
<dbReference type="InterPro" id="IPR032508">
    <property type="entry name" value="FecR_C"/>
</dbReference>
<dbReference type="Gene3D" id="3.55.50.30">
    <property type="match status" value="1"/>
</dbReference>
<feature type="transmembrane region" description="Helical" evidence="1">
    <location>
        <begin position="106"/>
        <end position="128"/>
    </location>
</feature>
<sequence>MDENERRERAGREAAEWWTEMQTGEMALERRVAFVGWLRDSPLHVSEMLQVVEVHDGLAHFKRWAQISTEGSEQDDALDRVIEFSPTLKTAPTPARQETKQGLRRGSFLAGMAASALIVLAVTVWYSLSGQIIETERGERREVALADGSVVQVDPETRMRVKMRDSSRRLVVLEHGRALFRVAKDAERPFLVDANGTVARAVGTSFAVETRMQDVIVTVAEGKVAVSVSPPPGTRNAEPELAAMLIADQQLTVGGAAASASVRKVDSQRELAWASGRLVFEDAPLPSVLEQFNRYNRVQMRVDDAELAQRRISGSFNASDPNSFLAFMQTVAHVQVTRDNARNLVIAPGP</sequence>
<feature type="domain" description="FecR protein" evidence="2">
    <location>
        <begin position="133"/>
        <end position="224"/>
    </location>
</feature>
<proteinExistence type="predicted"/>
<evidence type="ECO:0000313" key="5">
    <source>
        <dbReference type="Proteomes" id="UP000661077"/>
    </source>
</evidence>
<feature type="domain" description="Protein FecR C-terminal" evidence="3">
    <location>
        <begin position="277"/>
        <end position="340"/>
    </location>
</feature>
<dbReference type="Pfam" id="PF04773">
    <property type="entry name" value="FecR"/>
    <property type="match status" value="1"/>
</dbReference>
<keyword evidence="5" id="KW-1185">Reference proteome</keyword>
<evidence type="ECO:0000256" key="1">
    <source>
        <dbReference type="SAM" id="Phobius"/>
    </source>
</evidence>
<dbReference type="EMBL" id="JAEVLS010000004">
    <property type="protein sequence ID" value="MBM0106677.1"/>
    <property type="molecule type" value="Genomic_DNA"/>
</dbReference>
<dbReference type="InterPro" id="IPR012373">
    <property type="entry name" value="Ferrdict_sens_TM"/>
</dbReference>
<keyword evidence="1" id="KW-1133">Transmembrane helix</keyword>
<dbReference type="Proteomes" id="UP000661077">
    <property type="component" value="Unassembled WGS sequence"/>
</dbReference>
<dbReference type="PANTHER" id="PTHR30273">
    <property type="entry name" value="PERIPLASMIC SIGNAL SENSOR AND SIGMA FACTOR ACTIVATOR FECR-RELATED"/>
    <property type="match status" value="1"/>
</dbReference>
<reference evidence="4 5" key="1">
    <citation type="journal article" date="2021" name="Int. J. Syst. Evol. Microbiol.">
        <title>Steroidobacter gossypii sp. nov., isolated from soil of cotton cropping field.</title>
        <authorList>
            <person name="Huang R."/>
            <person name="Yang S."/>
            <person name="Zhen C."/>
            <person name="Liu W."/>
        </authorList>
    </citation>
    <scope>NUCLEOTIDE SEQUENCE [LARGE SCALE GENOMIC DNA]</scope>
    <source>
        <strain evidence="4 5">S1-65</strain>
    </source>
</reference>
<gene>
    <name evidence="4" type="ORF">JM946_18250</name>
</gene>
<dbReference type="Pfam" id="PF16344">
    <property type="entry name" value="FecR_C"/>
    <property type="match status" value="1"/>
</dbReference>
<name>A0ABS1X0H4_9GAMM</name>
<evidence type="ECO:0000259" key="3">
    <source>
        <dbReference type="Pfam" id="PF16344"/>
    </source>
</evidence>
<dbReference type="PIRSF" id="PIRSF018266">
    <property type="entry name" value="FecR"/>
    <property type="match status" value="1"/>
</dbReference>
<dbReference type="RefSeq" id="WP_203168793.1">
    <property type="nucleotide sequence ID" value="NZ_JAEVLS010000004.1"/>
</dbReference>
<evidence type="ECO:0000313" key="4">
    <source>
        <dbReference type="EMBL" id="MBM0106677.1"/>
    </source>
</evidence>
<accession>A0ABS1X0H4</accession>
<comment type="caution">
    <text evidence="4">The sequence shown here is derived from an EMBL/GenBank/DDBJ whole genome shotgun (WGS) entry which is preliminary data.</text>
</comment>
<dbReference type="PANTHER" id="PTHR30273:SF2">
    <property type="entry name" value="PROTEIN FECR"/>
    <property type="match status" value="1"/>
</dbReference>
<protein>
    <submittedName>
        <fullName evidence="4">FecR domain-containing protein</fullName>
    </submittedName>
</protein>
<keyword evidence="1" id="KW-0812">Transmembrane</keyword>
<organism evidence="4 5">
    <name type="scientific">Steroidobacter gossypii</name>
    <dbReference type="NCBI Taxonomy" id="2805490"/>
    <lineage>
        <taxon>Bacteria</taxon>
        <taxon>Pseudomonadati</taxon>
        <taxon>Pseudomonadota</taxon>
        <taxon>Gammaproteobacteria</taxon>
        <taxon>Steroidobacterales</taxon>
        <taxon>Steroidobacteraceae</taxon>
        <taxon>Steroidobacter</taxon>
    </lineage>
</organism>
<dbReference type="Gene3D" id="2.60.120.1440">
    <property type="match status" value="1"/>
</dbReference>
<evidence type="ECO:0000259" key="2">
    <source>
        <dbReference type="Pfam" id="PF04773"/>
    </source>
</evidence>
<keyword evidence="1" id="KW-0472">Membrane</keyword>